<evidence type="ECO:0000256" key="2">
    <source>
        <dbReference type="ARBA" id="ARBA00009285"/>
    </source>
</evidence>
<evidence type="ECO:0000259" key="6">
    <source>
        <dbReference type="PROSITE" id="PS50177"/>
    </source>
</evidence>
<dbReference type="Pfam" id="PF24048">
    <property type="entry name" value="LRR_NXF1-5"/>
    <property type="match status" value="1"/>
</dbReference>
<dbReference type="GO" id="GO:0005634">
    <property type="term" value="C:nucleus"/>
    <property type="evidence" value="ECO:0007669"/>
    <property type="project" value="UniProtKB-SubCell"/>
</dbReference>
<name>T1GIW8_MEGSC</name>
<dbReference type="Gene3D" id="3.10.450.50">
    <property type="match status" value="1"/>
</dbReference>
<dbReference type="PANTHER" id="PTHR10662:SF22">
    <property type="entry name" value="NUCLEAR RNA EXPORT FACTOR 1"/>
    <property type="match status" value="1"/>
</dbReference>
<dbReference type="Gene3D" id="3.80.10.10">
    <property type="entry name" value="Ribonuclease Inhibitor"/>
    <property type="match status" value="1"/>
</dbReference>
<dbReference type="InterPro" id="IPR030217">
    <property type="entry name" value="NXF_fam"/>
</dbReference>
<keyword evidence="3" id="KW-0813">Transport</keyword>
<dbReference type="PANTHER" id="PTHR10662">
    <property type="entry name" value="NUCLEAR RNA EXPORT FACTOR"/>
    <property type="match status" value="1"/>
</dbReference>
<dbReference type="InterPro" id="IPR001611">
    <property type="entry name" value="Leu-rich_rpt"/>
</dbReference>
<dbReference type="PROSITE" id="PS50177">
    <property type="entry name" value="NTF2_DOMAIN"/>
    <property type="match status" value="1"/>
</dbReference>
<proteinExistence type="inferred from homology"/>
<reference evidence="8" key="1">
    <citation type="submission" date="2013-02" db="EMBL/GenBank/DDBJ databases">
        <authorList>
            <person name="Hughes D."/>
        </authorList>
    </citation>
    <scope>NUCLEOTIDE SEQUENCE</scope>
    <source>
        <strain>Durham</strain>
        <strain evidence="8">NC isolate 2 -- Noor lab</strain>
    </source>
</reference>
<dbReference type="InterPro" id="IPR032675">
    <property type="entry name" value="LRR_dom_sf"/>
</dbReference>
<feature type="domain" description="NTF2" evidence="6">
    <location>
        <begin position="167"/>
        <end position="198"/>
    </location>
</feature>
<dbReference type="EMBL" id="CAQQ02097540">
    <property type="status" value="NOT_ANNOTATED_CDS"/>
    <property type="molecule type" value="Genomic_DNA"/>
</dbReference>
<comment type="similarity">
    <text evidence="2">Belongs to the NXF family.</text>
</comment>
<protein>
    <recommendedName>
        <fullName evidence="6">NTF2 domain-containing protein</fullName>
    </recommendedName>
</protein>
<organism evidence="7 8">
    <name type="scientific">Megaselia scalaris</name>
    <name type="common">Humpbacked fly</name>
    <name type="synonym">Phora scalaris</name>
    <dbReference type="NCBI Taxonomy" id="36166"/>
    <lineage>
        <taxon>Eukaryota</taxon>
        <taxon>Metazoa</taxon>
        <taxon>Ecdysozoa</taxon>
        <taxon>Arthropoda</taxon>
        <taxon>Hexapoda</taxon>
        <taxon>Insecta</taxon>
        <taxon>Pterygota</taxon>
        <taxon>Neoptera</taxon>
        <taxon>Endopterygota</taxon>
        <taxon>Diptera</taxon>
        <taxon>Brachycera</taxon>
        <taxon>Muscomorpha</taxon>
        <taxon>Platypezoidea</taxon>
        <taxon>Phoridae</taxon>
        <taxon>Megaseliini</taxon>
        <taxon>Megaselia</taxon>
    </lineage>
</organism>
<dbReference type="SUPFAM" id="SSF54427">
    <property type="entry name" value="NTF2-like"/>
    <property type="match status" value="1"/>
</dbReference>
<dbReference type="AlphaFoldDB" id="T1GIW8"/>
<dbReference type="EnsemblMetazoa" id="MESCA003405-RA">
    <property type="protein sequence ID" value="MESCA003405-PA"/>
    <property type="gene ID" value="MESCA003405"/>
</dbReference>
<evidence type="ECO:0000256" key="1">
    <source>
        <dbReference type="ARBA" id="ARBA00004123"/>
    </source>
</evidence>
<evidence type="ECO:0000313" key="7">
    <source>
        <dbReference type="EnsemblMetazoa" id="MESCA003405-PA"/>
    </source>
</evidence>
<dbReference type="GO" id="GO:0003723">
    <property type="term" value="F:RNA binding"/>
    <property type="evidence" value="ECO:0007669"/>
    <property type="project" value="TreeGrafter"/>
</dbReference>
<dbReference type="InterPro" id="IPR057125">
    <property type="entry name" value="NXF1/2/3/5-like_LRR"/>
</dbReference>
<dbReference type="Proteomes" id="UP000015102">
    <property type="component" value="Unassembled WGS sequence"/>
</dbReference>
<keyword evidence="8" id="KW-1185">Reference proteome</keyword>
<keyword evidence="5" id="KW-0539">Nucleus</keyword>
<sequence length="210" mass="23837">MKLVMAKRYNLQLKSLDLSKFNEDPDFATMFCGLFHSPILKEAIEIISQNIPDLEILLLNDNKISRIDNVTMVSKLPNLKSVNMANNRIQNVATLSLVFKDCPLLELNLKGNPFVEKLRSRYRNEIAKKFPTVKVLDGEPLVSTENNITTLPPAKASFFCQIEGTDIVRQFLEQYFLILDSANRAPLADAYHEDALLSTEENSWTEKGLC</sequence>
<dbReference type="SUPFAM" id="SSF52058">
    <property type="entry name" value="L domain-like"/>
    <property type="match status" value="1"/>
</dbReference>
<comment type="subcellular location">
    <subcellularLocation>
        <location evidence="1">Nucleus</location>
    </subcellularLocation>
</comment>
<evidence type="ECO:0000313" key="8">
    <source>
        <dbReference type="Proteomes" id="UP000015102"/>
    </source>
</evidence>
<evidence type="ECO:0000256" key="4">
    <source>
        <dbReference type="ARBA" id="ARBA00022816"/>
    </source>
</evidence>
<dbReference type="InterPro" id="IPR002075">
    <property type="entry name" value="NTF2_dom"/>
</dbReference>
<reference evidence="7" key="2">
    <citation type="submission" date="2015-06" db="UniProtKB">
        <authorList>
            <consortium name="EnsemblMetazoa"/>
        </authorList>
    </citation>
    <scope>IDENTIFICATION</scope>
</reference>
<dbReference type="PROSITE" id="PS51450">
    <property type="entry name" value="LRR"/>
    <property type="match status" value="1"/>
</dbReference>
<dbReference type="Pfam" id="PF22602">
    <property type="entry name" value="NXF_NTF2"/>
    <property type="match status" value="1"/>
</dbReference>
<evidence type="ECO:0000256" key="3">
    <source>
        <dbReference type="ARBA" id="ARBA00022448"/>
    </source>
</evidence>
<dbReference type="GO" id="GO:0016973">
    <property type="term" value="P:poly(A)+ mRNA export from nucleus"/>
    <property type="evidence" value="ECO:0007669"/>
    <property type="project" value="TreeGrafter"/>
</dbReference>
<dbReference type="STRING" id="36166.T1GIW8"/>
<accession>T1GIW8</accession>
<dbReference type="InterPro" id="IPR018222">
    <property type="entry name" value="Nuclear_transport_factor_2_euk"/>
</dbReference>
<evidence type="ECO:0000256" key="5">
    <source>
        <dbReference type="ARBA" id="ARBA00023242"/>
    </source>
</evidence>
<dbReference type="OMA" id="EPELICT"/>
<dbReference type="HOGENOM" id="CLU_1311394_0_0_1"/>
<dbReference type="InterPro" id="IPR032710">
    <property type="entry name" value="NTF2-like_dom_sf"/>
</dbReference>
<keyword evidence="4" id="KW-0509">mRNA transport</keyword>